<feature type="region of interest" description="Disordered" evidence="1">
    <location>
        <begin position="776"/>
        <end position="806"/>
    </location>
</feature>
<proteinExistence type="predicted"/>
<evidence type="ECO:0000313" key="4">
    <source>
        <dbReference type="EMBL" id="GEU49207.1"/>
    </source>
</evidence>
<evidence type="ECO:0000259" key="2">
    <source>
        <dbReference type="Pfam" id="PF07727"/>
    </source>
</evidence>
<feature type="compositionally biased region" description="Basic and acidic residues" evidence="1">
    <location>
        <begin position="1498"/>
        <end position="1517"/>
    </location>
</feature>
<feature type="region of interest" description="Disordered" evidence="1">
    <location>
        <begin position="1284"/>
        <end position="1341"/>
    </location>
</feature>
<feature type="compositionally biased region" description="Low complexity" evidence="1">
    <location>
        <begin position="1200"/>
        <end position="1219"/>
    </location>
</feature>
<dbReference type="Pfam" id="PF13976">
    <property type="entry name" value="gag_pre-integrs"/>
    <property type="match status" value="1"/>
</dbReference>
<dbReference type="EMBL" id="BKCJ010002532">
    <property type="protein sequence ID" value="GEU49207.1"/>
    <property type="molecule type" value="Genomic_DNA"/>
</dbReference>
<evidence type="ECO:0000259" key="3">
    <source>
        <dbReference type="Pfam" id="PF13976"/>
    </source>
</evidence>
<feature type="region of interest" description="Disordered" evidence="1">
    <location>
        <begin position="1181"/>
        <end position="1248"/>
    </location>
</feature>
<feature type="region of interest" description="Disordered" evidence="1">
    <location>
        <begin position="1457"/>
        <end position="1478"/>
    </location>
</feature>
<feature type="region of interest" description="Disordered" evidence="1">
    <location>
        <begin position="1498"/>
        <end position="1544"/>
    </location>
</feature>
<organism evidence="4">
    <name type="scientific">Tanacetum cinerariifolium</name>
    <name type="common">Dalmatian daisy</name>
    <name type="synonym">Chrysanthemum cinerariifolium</name>
    <dbReference type="NCBI Taxonomy" id="118510"/>
    <lineage>
        <taxon>Eukaryota</taxon>
        <taxon>Viridiplantae</taxon>
        <taxon>Streptophyta</taxon>
        <taxon>Embryophyta</taxon>
        <taxon>Tracheophyta</taxon>
        <taxon>Spermatophyta</taxon>
        <taxon>Magnoliopsida</taxon>
        <taxon>eudicotyledons</taxon>
        <taxon>Gunneridae</taxon>
        <taxon>Pentapetalae</taxon>
        <taxon>asterids</taxon>
        <taxon>campanulids</taxon>
        <taxon>Asterales</taxon>
        <taxon>Asteraceae</taxon>
        <taxon>Asteroideae</taxon>
        <taxon>Anthemideae</taxon>
        <taxon>Anthemidinae</taxon>
        <taxon>Tanacetum</taxon>
    </lineage>
</organism>
<sequence>MGRCINEIASGTYGPYLGPERDRVIADLSQAEKDRLRANIRAMNILLQGSELTKDDRESQLYDEFKHFGQHKGENIHDYYVRGDRAGFKETMLGVLLLHVMGELSTELRPQNFDYFKKKMLLMQDQENGVDMDEEHMLFLVGRQTNMFDDEVDKGAVQNMAQNKDNIFQVDQCDAFDSNVDEAPTAQTMFMANLSTADPVYDEAGPLVAIGYKNLLYLSKAKQVQLALYNGHEIVKTNHARTLVHDSKDTLEIVETIRKQMLEKMKDQSAKALKEKAKSAKPITTITVYPPNTPAKLVPRVLPTKSQAIDVEPIPPRNRNNREVHRDYLKHLKESVETLLEIVEKARAEKPLDRDRKIATAPLNRKNRVTFVEPGETSTNNSQTHVEQQKIEKSNEPMIPSTRVNDDIVASGSKPRSNTKKDRTLPAKNDKKKVEDHSWNNKSSVKQKNHVDSSISYKRTVINSNSNSVCKTCDKCLTSFNHDKCVMKCLKFVKKTHVHKVWRVKQVKQAWQATRKLFTNVGFQWLPTGRKFTLGEQCPLTRFTESKVVLVTQPKSVSTSDIVLTERFSNTSQKLLTRNFMKKFIETVRFMKDYFGAIMGYGDYVIGNSVISRVYYVEGLGHNLFSTGQFCDSDLEVAFRKHSCYVKDFNDVDLIKGNRGTNLYTISVEDMIKSSPICLLSKASKNKSWLWHRRLNHLNFETINDLARKYLVRGLPSSGFIPDHVPAAPYVPPTNKDMEILFQQMFNEYFEPLGVERPVPHALAVQVPVVLAGTPSSTINDQDAPSTRYLPSDESSSEDVSSAESTQVFHPHNHLRKWSKDHQLDNINGNPSCPVSIRKQLAANALWCFYSYVLSKVKPKNVKTAMDEACWFKAMQEEIYEFVRLQIWELVPKPDNVIIIALKWNYKVKLDEYGDVLKNKAWLVTMGYQQEEGINFKESFSPVARIEATRIFIANTTSKNMIIYQMDVKTGFLNDELKEELYVSQPEGFVDLDHPTHIYRLKKALYGLKHVPKAWYNTLSRKQVENGVVELYFVTTDYQLADIFTKALPRERLKFLFSRLGIKSMSSNTLKCLQTGKMSKGWSSCKNYGYDSPRYPVLQMLCGIITITNVDYVELMWEEFVQAIQTFLADNAKLKFNIYQRSASSFHLAEEDHRLGNLKFVPIGEEDEVFEMKIPKELITGNIRNGGKKKSASKADQSKKPASAKQPKPISCKQSIPTPSKKPKSPFKLVDEDEEVHLEPEPQGKDEEYDVERAIQMSLESFQAPVHAPVGGVAIQEPRQIPMTKEASTGPSTQPKDDIFANIVSDTSSPTDAEIEEKTAKIDEGQAGSDPSKTPNPKPMHEDFVATVYPQVHESLKHTDEEHVHLENPPSSTGTLFSMKNLDNFNFDDQFFNDKPTEVEPDKAIMETEFEYMVTVLIHQASSSIPPVSTPVIDITPPKLVSSTTQAPIFTVTTTTTTTTLPLPLPPQQQSSSDPNLASRPEHVALYEAFVASIKRDNRDEFLAEKDKSRKRCRDDQDPPPPPPDSDQGKKKRHDFDASASHQP</sequence>
<accession>A0A6L2KKE5</accession>
<feature type="domain" description="GAG-pre-integrase" evidence="3">
    <location>
        <begin position="662"/>
        <end position="718"/>
    </location>
</feature>
<evidence type="ECO:0008006" key="5">
    <source>
        <dbReference type="Google" id="ProtNLM"/>
    </source>
</evidence>
<dbReference type="InterPro" id="IPR025724">
    <property type="entry name" value="GAG-pre-integrase_dom"/>
</dbReference>
<feature type="domain" description="Reverse transcriptase Ty1/copia-type" evidence="2">
    <location>
        <begin position="886"/>
        <end position="1022"/>
    </location>
</feature>
<dbReference type="Pfam" id="PF07727">
    <property type="entry name" value="RVT_2"/>
    <property type="match status" value="1"/>
</dbReference>
<comment type="caution">
    <text evidence="4">The sequence shown here is derived from an EMBL/GenBank/DDBJ whole genome shotgun (WGS) entry which is preliminary data.</text>
</comment>
<evidence type="ECO:0000256" key="1">
    <source>
        <dbReference type="SAM" id="MobiDB-lite"/>
    </source>
</evidence>
<feature type="compositionally biased region" description="Basic and acidic residues" evidence="1">
    <location>
        <begin position="1237"/>
        <end position="1246"/>
    </location>
</feature>
<name>A0A6L2KKE5_TANCI</name>
<dbReference type="InterPro" id="IPR013103">
    <property type="entry name" value="RVT_2"/>
</dbReference>
<protein>
    <recommendedName>
        <fullName evidence="5">Retrovirus-related Pol polyprotein from transposon TNT 1-94</fullName>
    </recommendedName>
</protein>
<feature type="compositionally biased region" description="Polar residues" evidence="1">
    <location>
        <begin position="440"/>
        <end position="451"/>
    </location>
</feature>
<feature type="compositionally biased region" description="Polar residues" evidence="1">
    <location>
        <begin position="376"/>
        <end position="386"/>
    </location>
</feature>
<feature type="compositionally biased region" description="Low complexity" evidence="1">
    <location>
        <begin position="792"/>
        <end position="805"/>
    </location>
</feature>
<feature type="region of interest" description="Disordered" evidence="1">
    <location>
        <begin position="366"/>
        <end position="451"/>
    </location>
</feature>
<gene>
    <name evidence="4" type="ORF">Tci_021185</name>
</gene>
<feature type="compositionally biased region" description="Polar residues" evidence="1">
    <location>
        <begin position="776"/>
        <end position="785"/>
    </location>
</feature>
<feature type="compositionally biased region" description="Basic and acidic residues" evidence="1">
    <location>
        <begin position="419"/>
        <end position="439"/>
    </location>
</feature>
<reference evidence="4" key="1">
    <citation type="journal article" date="2019" name="Sci. Rep.">
        <title>Draft genome of Tanacetum cinerariifolium, the natural source of mosquito coil.</title>
        <authorList>
            <person name="Yamashiro T."/>
            <person name="Shiraishi A."/>
            <person name="Satake H."/>
            <person name="Nakayama K."/>
        </authorList>
    </citation>
    <scope>NUCLEOTIDE SEQUENCE</scope>
</reference>